<dbReference type="STRING" id="1299998.AUL39_08465"/>
<dbReference type="Proteomes" id="UP000054078">
    <property type="component" value="Unassembled WGS sequence"/>
</dbReference>
<comment type="caution">
    <text evidence="1">The sequence shown here is derived from an EMBL/GenBank/DDBJ whole genome shotgun (WGS) entry which is preliminary data.</text>
</comment>
<sequence>MNPLDIVIVLAVAAVVALCVRSIARGETSECSTCGDAGCTARYTGGHCRAADDMLRRANEALDKPAHHSAG</sequence>
<keyword evidence="2" id="KW-1185">Reference proteome</keyword>
<organism evidence="1 2">
    <name type="scientific">Tractidigestivibacter scatoligenes</name>
    <name type="common">Olsenella scatoligenes</name>
    <dbReference type="NCBI Taxonomy" id="1299998"/>
    <lineage>
        <taxon>Bacteria</taxon>
        <taxon>Bacillati</taxon>
        <taxon>Actinomycetota</taxon>
        <taxon>Coriobacteriia</taxon>
        <taxon>Coriobacteriales</taxon>
        <taxon>Atopobiaceae</taxon>
        <taxon>Tractidigestivibacter</taxon>
    </lineage>
</organism>
<evidence type="ECO:0000313" key="2">
    <source>
        <dbReference type="Proteomes" id="UP000054078"/>
    </source>
</evidence>
<dbReference type="RefSeq" id="WP_059055273.1">
    <property type="nucleotide sequence ID" value="NZ_LOJF01000010.1"/>
</dbReference>
<evidence type="ECO:0000313" key="1">
    <source>
        <dbReference type="EMBL" id="KUH58230.1"/>
    </source>
</evidence>
<evidence type="ECO:0008006" key="3">
    <source>
        <dbReference type="Google" id="ProtNLM"/>
    </source>
</evidence>
<name>A0A100YV33_TRASO</name>
<dbReference type="EMBL" id="LOJF01000010">
    <property type="protein sequence ID" value="KUH58230.1"/>
    <property type="molecule type" value="Genomic_DNA"/>
</dbReference>
<protein>
    <recommendedName>
        <fullName evidence="3">FeoB-associated Cys-rich membrane protein</fullName>
    </recommendedName>
</protein>
<accession>A0A100YV33</accession>
<dbReference type="AlphaFoldDB" id="A0A100YV33"/>
<gene>
    <name evidence="1" type="ORF">AUL39_08465</name>
</gene>
<dbReference type="OrthoDB" id="3193135at2"/>
<reference evidence="1 2" key="1">
    <citation type="submission" date="2015-12" db="EMBL/GenBank/DDBJ databases">
        <title>Draft Genome Sequence of Olsenella scatoligenes SK9K4T; a Producer of 3-Methylindole- (skatole) and 4-Methylphenol- (p-cresol) Isolated from Pig Feces.</title>
        <authorList>
            <person name="Li X."/>
            <person name="Borg B."/>
            <person name="Canibe N."/>
        </authorList>
    </citation>
    <scope>NUCLEOTIDE SEQUENCE [LARGE SCALE GENOMIC DNA]</scope>
    <source>
        <strain evidence="1 2">SK9K4</strain>
    </source>
</reference>
<proteinExistence type="predicted"/>